<protein>
    <submittedName>
        <fullName evidence="2">Uncharacterized protein</fullName>
    </submittedName>
</protein>
<accession>A0A8J2SU86</accession>
<dbReference type="InterPro" id="IPR015943">
    <property type="entry name" value="WD40/YVTN_repeat-like_dom_sf"/>
</dbReference>
<dbReference type="EMBL" id="CAKKNE010000004">
    <property type="protein sequence ID" value="CAH0373827.1"/>
    <property type="molecule type" value="Genomic_DNA"/>
</dbReference>
<dbReference type="Gene3D" id="2.130.10.10">
    <property type="entry name" value="YVTN repeat-like/Quinoprotein amine dehydrogenase"/>
    <property type="match status" value="1"/>
</dbReference>
<sequence>MLSDCYSDLVPETGERLCCYDDVDDAAPRLPLATASFDEAADRLVVGDAAGVVWEIDGGAKGALETHHQLSDAPLTRLEAVFRLPGSVNEPARPGATGGRPWAVARCVRGTRNGDVLLVGAARRDVCVASLKGVSSLSNKNTFLGGASVRVVCRHERRITCVSEASTVAVATGDVSGDVRVAALSCDALGTGYDAADPLNVERRARSEETMANADLLLDQGTAQAPRAHQGAVTAVYLVRDPLDARVVISCGVDAKVRVWAFGQAEGVFALTLARQLSTGEHTPTSICPLKRTEMLLAVGHAEGLVSVWAVDEDEPSLRSLCDDGGRRVVRLEAREAAVVATDDQGSIMSFGLEKGGSLVPMGSMKGEAPYLALRGLAEAGGPTAVAADGALLQPFAPPRAPPPEAEDVFERLSRPTTPRRSRSPSSTSRSPRRYASPPRSPPPPALFEAEAPASPRGVASPSARRPPAAATPPRRPSASPRTSLSPRRAPPRGRGAAKPAPARPAAGPRRPRRSASPRRSLSSTRRSLSPEAAPRGRAPTPAAAPVRRRSRAPSPPPPPGNPPRSECASAFAHAPPPGGDRTLDDLRVEEAVARARALATKQKEAEAAVKARARDYVDAQSRRQRAYEAPENLVPVGLDAQPRRRVVPKQVDGKWLARLDALRPREADFPLPDDGADALAARIPAPSAPRVRAQLARLDDALGDAAYAFPALAF</sequence>
<reference evidence="2" key="1">
    <citation type="submission" date="2021-11" db="EMBL/GenBank/DDBJ databases">
        <authorList>
            <consortium name="Genoscope - CEA"/>
            <person name="William W."/>
        </authorList>
    </citation>
    <scope>NUCLEOTIDE SEQUENCE</scope>
</reference>
<comment type="caution">
    <text evidence="2">The sequence shown here is derived from an EMBL/GenBank/DDBJ whole genome shotgun (WGS) entry which is preliminary data.</text>
</comment>
<organism evidence="2 3">
    <name type="scientific">Pelagomonas calceolata</name>
    <dbReference type="NCBI Taxonomy" id="35677"/>
    <lineage>
        <taxon>Eukaryota</taxon>
        <taxon>Sar</taxon>
        <taxon>Stramenopiles</taxon>
        <taxon>Ochrophyta</taxon>
        <taxon>Pelagophyceae</taxon>
        <taxon>Pelagomonadales</taxon>
        <taxon>Pelagomonadaceae</taxon>
        <taxon>Pelagomonas</taxon>
    </lineage>
</organism>
<feature type="compositionally biased region" description="Low complexity" evidence="1">
    <location>
        <begin position="518"/>
        <end position="546"/>
    </location>
</feature>
<name>A0A8J2SU86_9STRA</name>
<feature type="compositionally biased region" description="Pro residues" evidence="1">
    <location>
        <begin position="554"/>
        <end position="563"/>
    </location>
</feature>
<dbReference type="InterPro" id="IPR036322">
    <property type="entry name" value="WD40_repeat_dom_sf"/>
</dbReference>
<gene>
    <name evidence="2" type="ORF">PECAL_4P10680</name>
</gene>
<dbReference type="AlphaFoldDB" id="A0A8J2SU86"/>
<proteinExistence type="predicted"/>
<dbReference type="Proteomes" id="UP000789595">
    <property type="component" value="Unassembled WGS sequence"/>
</dbReference>
<feature type="compositionally biased region" description="Low complexity" evidence="1">
    <location>
        <begin position="477"/>
        <end position="509"/>
    </location>
</feature>
<feature type="compositionally biased region" description="Low complexity" evidence="1">
    <location>
        <begin position="447"/>
        <end position="469"/>
    </location>
</feature>
<keyword evidence="3" id="KW-1185">Reference proteome</keyword>
<dbReference type="SUPFAM" id="SSF50978">
    <property type="entry name" value="WD40 repeat-like"/>
    <property type="match status" value="1"/>
</dbReference>
<evidence type="ECO:0000313" key="3">
    <source>
        <dbReference type="Proteomes" id="UP000789595"/>
    </source>
</evidence>
<evidence type="ECO:0000313" key="2">
    <source>
        <dbReference type="EMBL" id="CAH0373827.1"/>
    </source>
</evidence>
<feature type="region of interest" description="Disordered" evidence="1">
    <location>
        <begin position="394"/>
        <end position="584"/>
    </location>
</feature>
<evidence type="ECO:0000256" key="1">
    <source>
        <dbReference type="SAM" id="MobiDB-lite"/>
    </source>
</evidence>
<feature type="compositionally biased region" description="Low complexity" evidence="1">
    <location>
        <begin position="424"/>
        <end position="438"/>
    </location>
</feature>